<dbReference type="Proteomes" id="UP000008722">
    <property type="component" value="Chromosome"/>
</dbReference>
<organism evidence="1 2">
    <name type="scientific">Oceanithermus profundus (strain DSM 14977 / NBRC 100410 / VKM B-2274 / 506)</name>
    <dbReference type="NCBI Taxonomy" id="670487"/>
    <lineage>
        <taxon>Bacteria</taxon>
        <taxon>Thermotogati</taxon>
        <taxon>Deinococcota</taxon>
        <taxon>Deinococci</taxon>
        <taxon>Thermales</taxon>
        <taxon>Thermaceae</taxon>
        <taxon>Oceanithermus</taxon>
    </lineage>
</organism>
<evidence type="ECO:0000313" key="1">
    <source>
        <dbReference type="EMBL" id="ADR35505.1"/>
    </source>
</evidence>
<dbReference type="HOGENOM" id="CLU_581182_0_0_0"/>
<evidence type="ECO:0008006" key="3">
    <source>
        <dbReference type="Google" id="ProtNLM"/>
    </source>
</evidence>
<dbReference type="RefSeq" id="WP_013456675.1">
    <property type="nucleotide sequence ID" value="NC_014761.1"/>
</dbReference>
<gene>
    <name evidence="1" type="ordered locus">Ocepr_0040</name>
</gene>
<dbReference type="KEGG" id="opr:Ocepr_0040"/>
<name>E4U5K2_OCEP5</name>
<protein>
    <recommendedName>
        <fullName evidence="3">ApeA N-terminal domain-containing protein</fullName>
    </recommendedName>
</protein>
<evidence type="ECO:0000313" key="2">
    <source>
        <dbReference type="Proteomes" id="UP000008722"/>
    </source>
</evidence>
<reference evidence="2" key="1">
    <citation type="submission" date="2010-11" db="EMBL/GenBank/DDBJ databases">
        <title>The complete sequence of chromosome of Oceanithermus profundus DSM 14977.</title>
        <authorList>
            <consortium name="US DOE Joint Genome Institute (JGI-PGF)"/>
            <person name="Lucas S."/>
            <person name="Copeland A."/>
            <person name="Lapidus A."/>
            <person name="Bruce D."/>
            <person name="Goodwin L."/>
            <person name="Pitluck S."/>
            <person name="Kyrpides N."/>
            <person name="Mavromatis K."/>
            <person name="Pagani I."/>
            <person name="Ivanova N."/>
            <person name="Zhang X."/>
            <person name="Brettin T."/>
            <person name="Detter J.C."/>
            <person name="Tapia R."/>
            <person name="Han C."/>
            <person name="Land M."/>
            <person name="Hauser L."/>
            <person name="Markowitz V."/>
            <person name="Cheng J.-F."/>
            <person name="Hugenholtz P."/>
            <person name="Woyke T."/>
            <person name="Wu D."/>
            <person name="Tindall B."/>
            <person name="Faehnrich R."/>
            <person name="Brambilla E."/>
            <person name="Klenk H.-P."/>
            <person name="Eisen J.A."/>
        </authorList>
    </citation>
    <scope>NUCLEOTIDE SEQUENCE [LARGE SCALE GENOMIC DNA]</scope>
    <source>
        <strain evidence="2">DSM 14977 / NBRC 100410 / VKM B-2274 / 506</strain>
    </source>
</reference>
<dbReference type="eggNOG" id="ENOG5033F7X">
    <property type="taxonomic scope" value="Bacteria"/>
</dbReference>
<accession>E4U5K2</accession>
<reference evidence="1 2" key="2">
    <citation type="journal article" date="2011" name="Stand. Genomic Sci.">
        <title>Complete genome sequence of Oceanithermus profundus type strain (506).</title>
        <authorList>
            <person name="Pati A."/>
            <person name="Zhang X."/>
            <person name="Lapidus A."/>
            <person name="Nolan M."/>
            <person name="Lucas S."/>
            <person name="Del Rio T.G."/>
            <person name="Tice H."/>
            <person name="Cheng J.F."/>
            <person name="Tapia R."/>
            <person name="Han C."/>
            <person name="Goodwin L."/>
            <person name="Pitluck S."/>
            <person name="Liolios K."/>
            <person name="Pagani I."/>
            <person name="Ivanova N."/>
            <person name="Mavromatis K."/>
            <person name="Chen A."/>
            <person name="Palaniappan K."/>
            <person name="Hauser L."/>
            <person name="Jeffries C.D."/>
            <person name="Brambilla E.M."/>
            <person name="Rohl A."/>
            <person name="Mwirichia R."/>
            <person name="Rohde M."/>
            <person name="Tindall B.J."/>
            <person name="Sikorski J."/>
            <person name="Wirth R."/>
            <person name="Goker M."/>
            <person name="Woyke T."/>
            <person name="Detter J.C."/>
            <person name="Bristow J."/>
            <person name="Eisen J.A."/>
            <person name="Markowitz V."/>
            <person name="Hugenholtz P."/>
            <person name="Kyrpides N.C."/>
            <person name="Klenk H.P."/>
            <person name="Land M."/>
        </authorList>
    </citation>
    <scope>NUCLEOTIDE SEQUENCE [LARGE SCALE GENOMIC DNA]</scope>
    <source>
        <strain evidence="2">DSM 14977 / NBRC 100410 / VKM B-2274 / 506</strain>
    </source>
</reference>
<sequence length="470" mass="53338">MMNPLGFLRFFRSEILYVYLGRPDKYSIEFGLHGGHIKSTESAPPENLINLRFAFRELPDGELAIAAYKPDLMKNTAASEQSKWDCFELDPSEFQDSPDPKFEEWVSVYLKGDWAKETPPLQQLIKQVEWANALSQVHAGCGIFSIRHTELVSLRFPFVNHTHAYEDAHRELYRYINDALDVECINKLGSILKRKSSNSKKGYKALKAAFPEATYLQEILGHISKYRGKSVHKVRESAVRCEAYETFVYDLERLAKSVEHLVYILEYNFYTGKEKALALASLPTYSDTPVDKPENTNLSKYLHQEISGVEVCEIKKSGEVSRDALRIRFNSGSQIAITFHADGITFISKKTPAASDMSVSFSIIDHDAIKQLKLECSEDLTKLYIHQGVIQKLVGRQLVGFRIHAVTEDSAYLPQRQLLFLDLEDGSSVVVEPTWNLGDKVEDGLVHLVGEDTMPESIHLQLGLVYIPPW</sequence>
<keyword evidence="2" id="KW-1185">Reference proteome</keyword>
<dbReference type="AlphaFoldDB" id="E4U5K2"/>
<proteinExistence type="predicted"/>
<dbReference type="EMBL" id="CP002361">
    <property type="protein sequence ID" value="ADR35505.1"/>
    <property type="molecule type" value="Genomic_DNA"/>
</dbReference>